<proteinExistence type="predicted"/>
<dbReference type="Proteomes" id="UP000091926">
    <property type="component" value="Chromosome"/>
</dbReference>
<dbReference type="EMBL" id="CP016172">
    <property type="protein sequence ID" value="ANN80479.1"/>
    <property type="molecule type" value="Genomic_DNA"/>
</dbReference>
<dbReference type="KEGG" id="bfz:BAU07_13345"/>
<gene>
    <name evidence="1" type="ORF">BAU07_13345</name>
</gene>
<evidence type="ECO:0008006" key="3">
    <source>
        <dbReference type="Google" id="ProtNLM"/>
    </source>
</evidence>
<dbReference type="Pfam" id="PF15586">
    <property type="entry name" value="Imm8"/>
    <property type="match status" value="1"/>
</dbReference>
<sequence>MFAEIKRISSPDIDLLSFEPEDDRCFGFLLELEIGTADAEGADIFQLMVCTPQWIEQQYAGEGSIWGRGMLIVFGYDISEIQSIVRSHIGRCTAPTWEELAVKLNRITKWEFEDYRP</sequence>
<evidence type="ECO:0000313" key="1">
    <source>
        <dbReference type="EMBL" id="ANN80479.1"/>
    </source>
</evidence>
<keyword evidence="2" id="KW-1185">Reference proteome</keyword>
<name>A0A193GME0_9BORD</name>
<dbReference type="InterPro" id="IPR028964">
    <property type="entry name" value="Imm8"/>
</dbReference>
<reference evidence="1 2" key="1">
    <citation type="submission" date="2016-06" db="EMBL/GenBank/DDBJ databases">
        <title>Complete genome sequences of Bordetella bronchialis and Bordetella flabilis.</title>
        <authorList>
            <person name="LiPuma J.J."/>
            <person name="Spilker T."/>
        </authorList>
    </citation>
    <scope>NUCLEOTIDE SEQUENCE [LARGE SCALE GENOMIC DNA]</scope>
    <source>
        <strain evidence="1 2">AU10664</strain>
    </source>
</reference>
<accession>A0A193GME0</accession>
<dbReference type="AlphaFoldDB" id="A0A193GME0"/>
<protein>
    <recommendedName>
        <fullName evidence="3">Immunity protein 8</fullName>
    </recommendedName>
</protein>
<dbReference type="STRING" id="463014.BAU07_13345"/>
<evidence type="ECO:0000313" key="2">
    <source>
        <dbReference type="Proteomes" id="UP000091926"/>
    </source>
</evidence>
<organism evidence="1 2">
    <name type="scientific">Bordetella flabilis</name>
    <dbReference type="NCBI Taxonomy" id="463014"/>
    <lineage>
        <taxon>Bacteria</taxon>
        <taxon>Pseudomonadati</taxon>
        <taxon>Pseudomonadota</taxon>
        <taxon>Betaproteobacteria</taxon>
        <taxon>Burkholderiales</taxon>
        <taxon>Alcaligenaceae</taxon>
        <taxon>Bordetella</taxon>
    </lineage>
</organism>